<gene>
    <name evidence="11" type="ORF">H4O18_21005</name>
</gene>
<evidence type="ECO:0000256" key="1">
    <source>
        <dbReference type="ARBA" id="ARBA00002291"/>
    </source>
</evidence>
<accession>A0ABR7QTH2</accession>
<evidence type="ECO:0000313" key="12">
    <source>
        <dbReference type="Proteomes" id="UP000618952"/>
    </source>
</evidence>
<keyword evidence="7" id="KW-0804">Transcription</keyword>
<dbReference type="InterPro" id="IPR001647">
    <property type="entry name" value="HTH_TetR"/>
</dbReference>
<comment type="function">
    <text evidence="1">Represses transcription of the icaADBC operon necessary for biofilm production.</text>
</comment>
<keyword evidence="5" id="KW-0805">Transcription regulation</keyword>
<evidence type="ECO:0000313" key="11">
    <source>
        <dbReference type="EMBL" id="MBC8770487.1"/>
    </source>
</evidence>
<organism evidence="11 12">
    <name type="scientific">Arenibacter arenosicollis</name>
    <dbReference type="NCBI Taxonomy" id="2762274"/>
    <lineage>
        <taxon>Bacteria</taxon>
        <taxon>Pseudomonadati</taxon>
        <taxon>Bacteroidota</taxon>
        <taxon>Flavobacteriia</taxon>
        <taxon>Flavobacteriales</taxon>
        <taxon>Flavobacteriaceae</taxon>
        <taxon>Arenibacter</taxon>
    </lineage>
</organism>
<proteinExistence type="predicted"/>
<evidence type="ECO:0000256" key="4">
    <source>
        <dbReference type="ARBA" id="ARBA00022491"/>
    </source>
</evidence>
<sequence>MGRKSLKKERQSEIIEAFYKVAKREGLENVSLAKVATEMDVNTSLVLHYFKSKEELLFGLINFILERYKKLYTSEYNKERKGSRLVSIINNLFSREWNELVDDGVFYSCFALIFRDEKIKLAYKELHDYLRLLLAEVIEEAKNNGEVNIGNPKETADLIFVIVEGAYYYLSLFDPKDEETRKLERYKQAAFDILHIGTTIKS</sequence>
<feature type="DNA-binding region" description="H-T-H motif" evidence="9">
    <location>
        <begin position="31"/>
        <end position="50"/>
    </location>
</feature>
<dbReference type="InterPro" id="IPR041646">
    <property type="entry name" value="IcaR_C"/>
</dbReference>
<dbReference type="InterPro" id="IPR050624">
    <property type="entry name" value="HTH-type_Tx_Regulator"/>
</dbReference>
<dbReference type="InterPro" id="IPR009057">
    <property type="entry name" value="Homeodomain-like_sf"/>
</dbReference>
<evidence type="ECO:0000256" key="2">
    <source>
        <dbReference type="ARBA" id="ARBA00011738"/>
    </source>
</evidence>
<name>A0ABR7QTH2_9FLAO</name>
<evidence type="ECO:0000256" key="8">
    <source>
        <dbReference type="ARBA" id="ARBA00030200"/>
    </source>
</evidence>
<keyword evidence="4" id="KW-0678">Repressor</keyword>
<dbReference type="InterPro" id="IPR036271">
    <property type="entry name" value="Tet_transcr_reg_TetR-rel_C_sf"/>
</dbReference>
<dbReference type="PROSITE" id="PS50977">
    <property type="entry name" value="HTH_TETR_2"/>
    <property type="match status" value="1"/>
</dbReference>
<comment type="caution">
    <text evidence="11">The sequence shown here is derived from an EMBL/GenBank/DDBJ whole genome shotgun (WGS) entry which is preliminary data.</text>
</comment>
<dbReference type="Pfam" id="PF00440">
    <property type="entry name" value="TetR_N"/>
    <property type="match status" value="1"/>
</dbReference>
<dbReference type="RefSeq" id="WP_187588352.1">
    <property type="nucleotide sequence ID" value="NZ_JACLHY010000037.1"/>
</dbReference>
<dbReference type="Gene3D" id="1.10.357.10">
    <property type="entry name" value="Tetracycline Repressor, domain 2"/>
    <property type="match status" value="1"/>
</dbReference>
<feature type="domain" description="HTH tetR-type" evidence="10">
    <location>
        <begin position="8"/>
        <end position="68"/>
    </location>
</feature>
<keyword evidence="6 9" id="KW-0238">DNA-binding</keyword>
<evidence type="ECO:0000256" key="9">
    <source>
        <dbReference type="PROSITE-ProRule" id="PRU00335"/>
    </source>
</evidence>
<dbReference type="PANTHER" id="PTHR43479:SF11">
    <property type="entry name" value="ACREF_ENVCD OPERON REPRESSOR-RELATED"/>
    <property type="match status" value="1"/>
</dbReference>
<protein>
    <recommendedName>
        <fullName evidence="3">Biofilm operon icaADBC HTH-type negative transcriptional regulator IcaR</fullName>
    </recommendedName>
    <alternativeName>
        <fullName evidence="8">Intercellular adhesion protein R</fullName>
    </alternativeName>
</protein>
<evidence type="ECO:0000259" key="10">
    <source>
        <dbReference type="PROSITE" id="PS50977"/>
    </source>
</evidence>
<evidence type="ECO:0000256" key="6">
    <source>
        <dbReference type="ARBA" id="ARBA00023125"/>
    </source>
</evidence>
<evidence type="ECO:0000256" key="7">
    <source>
        <dbReference type="ARBA" id="ARBA00023163"/>
    </source>
</evidence>
<evidence type="ECO:0000256" key="3">
    <source>
        <dbReference type="ARBA" id="ARBA00014341"/>
    </source>
</evidence>
<dbReference type="PANTHER" id="PTHR43479">
    <property type="entry name" value="ACREF/ENVCD OPERON REPRESSOR-RELATED"/>
    <property type="match status" value="1"/>
</dbReference>
<comment type="subunit">
    <text evidence="2">Homodimer.</text>
</comment>
<dbReference type="Proteomes" id="UP000618952">
    <property type="component" value="Unassembled WGS sequence"/>
</dbReference>
<keyword evidence="12" id="KW-1185">Reference proteome</keyword>
<reference evidence="11 12" key="1">
    <citation type="submission" date="2020-08" db="EMBL/GenBank/DDBJ databases">
        <title>Arenibacter gaetbuli sp. nov., isolated from a sand dune.</title>
        <authorList>
            <person name="Park S."/>
            <person name="Yoon J.-H."/>
        </authorList>
    </citation>
    <scope>NUCLEOTIDE SEQUENCE [LARGE SCALE GENOMIC DNA]</scope>
    <source>
        <strain evidence="11 12">BSSL-BM3</strain>
    </source>
</reference>
<dbReference type="SUPFAM" id="SSF46689">
    <property type="entry name" value="Homeodomain-like"/>
    <property type="match status" value="1"/>
</dbReference>
<dbReference type="Pfam" id="PF18665">
    <property type="entry name" value="TetR_C_37"/>
    <property type="match status" value="1"/>
</dbReference>
<dbReference type="EMBL" id="JACLHY010000037">
    <property type="protein sequence ID" value="MBC8770487.1"/>
    <property type="molecule type" value="Genomic_DNA"/>
</dbReference>
<evidence type="ECO:0000256" key="5">
    <source>
        <dbReference type="ARBA" id="ARBA00023015"/>
    </source>
</evidence>
<dbReference type="SUPFAM" id="SSF48498">
    <property type="entry name" value="Tetracyclin repressor-like, C-terminal domain"/>
    <property type="match status" value="1"/>
</dbReference>